<dbReference type="InterPro" id="IPR011047">
    <property type="entry name" value="Quinoprotein_ADH-like_sf"/>
</dbReference>
<reference evidence="9" key="2">
    <citation type="submission" date="2023-01" db="EMBL/GenBank/DDBJ databases">
        <authorList>
            <person name="Petersen C."/>
        </authorList>
    </citation>
    <scope>NUCLEOTIDE SEQUENCE</scope>
    <source>
        <strain evidence="9">IBT 12815</strain>
    </source>
</reference>
<proteinExistence type="inferred from homology"/>
<dbReference type="FunFam" id="3.40.50.300:FF:001638">
    <property type="entry name" value="NACHT and WD40 domain protein"/>
    <property type="match status" value="1"/>
</dbReference>
<dbReference type="PROSITE" id="PS50294">
    <property type="entry name" value="WD_REPEATS_REGION"/>
    <property type="match status" value="8"/>
</dbReference>
<dbReference type="Pfam" id="PF24883">
    <property type="entry name" value="NPHP3_N"/>
    <property type="match status" value="1"/>
</dbReference>
<feature type="repeat" description="WD" evidence="7">
    <location>
        <begin position="988"/>
        <end position="1028"/>
    </location>
</feature>
<evidence type="ECO:0000256" key="1">
    <source>
        <dbReference type="ARBA" id="ARBA00004570"/>
    </source>
</evidence>
<dbReference type="InterPro" id="IPR019775">
    <property type="entry name" value="WD40_repeat_CS"/>
</dbReference>
<dbReference type="GO" id="GO:0005741">
    <property type="term" value="C:mitochondrial outer membrane"/>
    <property type="evidence" value="ECO:0007669"/>
    <property type="project" value="UniProtKB-SubCell"/>
</dbReference>
<dbReference type="Gene3D" id="3.40.50.300">
    <property type="entry name" value="P-loop containing nucleotide triphosphate hydrolases"/>
    <property type="match status" value="1"/>
</dbReference>
<dbReference type="GeneID" id="81592089"/>
<dbReference type="PROSITE" id="PS50837">
    <property type="entry name" value="NACHT"/>
    <property type="match status" value="1"/>
</dbReference>
<evidence type="ECO:0000313" key="10">
    <source>
        <dbReference type="Proteomes" id="UP001213799"/>
    </source>
</evidence>
<dbReference type="InterPro" id="IPR020472">
    <property type="entry name" value="WD40_PAC1"/>
</dbReference>
<dbReference type="CDD" id="cd00200">
    <property type="entry name" value="WD40"/>
    <property type="match status" value="2"/>
</dbReference>
<dbReference type="InterPro" id="IPR015943">
    <property type="entry name" value="WD40/YVTN_repeat-like_dom_sf"/>
</dbReference>
<feature type="domain" description="NACHT" evidence="8">
    <location>
        <begin position="113"/>
        <end position="261"/>
    </location>
</feature>
<dbReference type="InterPro" id="IPR007111">
    <property type="entry name" value="NACHT_NTPase"/>
</dbReference>
<keyword evidence="3" id="KW-0677">Repeat</keyword>
<feature type="repeat" description="WD" evidence="7">
    <location>
        <begin position="680"/>
        <end position="721"/>
    </location>
</feature>
<dbReference type="PRINTS" id="PR00320">
    <property type="entry name" value="GPROTEINBRPT"/>
</dbReference>
<accession>A0AAD6DL70</accession>
<dbReference type="GO" id="GO:1990234">
    <property type="term" value="C:transferase complex"/>
    <property type="evidence" value="ECO:0007669"/>
    <property type="project" value="UniProtKB-ARBA"/>
</dbReference>
<comment type="caution">
    <text evidence="9">The sequence shown here is derived from an EMBL/GenBank/DDBJ whole genome shotgun (WGS) entry which is preliminary data.</text>
</comment>
<dbReference type="InterPro" id="IPR036322">
    <property type="entry name" value="WD40_repeat_dom_sf"/>
</dbReference>
<dbReference type="SUPFAM" id="SSF52540">
    <property type="entry name" value="P-loop containing nucleoside triphosphate hydrolases"/>
    <property type="match status" value="1"/>
</dbReference>
<dbReference type="PANTHER" id="PTHR22847:SF637">
    <property type="entry name" value="WD REPEAT DOMAIN 5B"/>
    <property type="match status" value="1"/>
</dbReference>
<keyword evidence="2 7" id="KW-0853">WD repeat</keyword>
<organism evidence="9 10">
    <name type="scientific">Penicillium hordei</name>
    <dbReference type="NCBI Taxonomy" id="40994"/>
    <lineage>
        <taxon>Eukaryota</taxon>
        <taxon>Fungi</taxon>
        <taxon>Dikarya</taxon>
        <taxon>Ascomycota</taxon>
        <taxon>Pezizomycotina</taxon>
        <taxon>Eurotiomycetes</taxon>
        <taxon>Eurotiomycetidae</taxon>
        <taxon>Eurotiales</taxon>
        <taxon>Aspergillaceae</taxon>
        <taxon>Penicillium</taxon>
    </lineage>
</organism>
<keyword evidence="10" id="KW-1185">Reference proteome</keyword>
<dbReference type="Gene3D" id="2.130.10.10">
    <property type="entry name" value="YVTN repeat-like/Quinoprotein amine dehydrogenase"/>
    <property type="match status" value="5"/>
</dbReference>
<feature type="repeat" description="WD" evidence="7">
    <location>
        <begin position="1140"/>
        <end position="1181"/>
    </location>
</feature>
<dbReference type="GO" id="GO:0005634">
    <property type="term" value="C:nucleus"/>
    <property type="evidence" value="ECO:0007669"/>
    <property type="project" value="TreeGrafter"/>
</dbReference>
<dbReference type="PROSITE" id="PS50082">
    <property type="entry name" value="WD_REPEATS_2"/>
    <property type="match status" value="11"/>
</dbReference>
<comment type="similarity">
    <text evidence="4">Belongs to the WD repeat MDV1/CAF4 family.</text>
</comment>
<evidence type="ECO:0000256" key="2">
    <source>
        <dbReference type="ARBA" id="ARBA00022574"/>
    </source>
</evidence>
<feature type="repeat" description="WD" evidence="7">
    <location>
        <begin position="1028"/>
        <end position="1069"/>
    </location>
</feature>
<evidence type="ECO:0000313" key="9">
    <source>
        <dbReference type="EMBL" id="KAJ5588115.1"/>
    </source>
</evidence>
<evidence type="ECO:0000256" key="4">
    <source>
        <dbReference type="ARBA" id="ARBA00038415"/>
    </source>
</evidence>
<evidence type="ECO:0000256" key="6">
    <source>
        <dbReference type="ARBA" id="ARBA00043913"/>
    </source>
</evidence>
<dbReference type="InterPro" id="IPR027417">
    <property type="entry name" value="P-loop_NTPase"/>
</dbReference>
<dbReference type="PROSITE" id="PS00678">
    <property type="entry name" value="WD_REPEATS_1"/>
    <property type="match status" value="4"/>
</dbReference>
<dbReference type="SMART" id="SM00320">
    <property type="entry name" value="WD40"/>
    <property type="match status" value="11"/>
</dbReference>
<evidence type="ECO:0000256" key="3">
    <source>
        <dbReference type="ARBA" id="ARBA00022737"/>
    </source>
</evidence>
<feature type="repeat" description="WD" evidence="7">
    <location>
        <begin position="946"/>
        <end position="987"/>
    </location>
</feature>
<evidence type="ECO:0000256" key="7">
    <source>
        <dbReference type="PROSITE-ProRule" id="PRU00221"/>
    </source>
</evidence>
<dbReference type="SUPFAM" id="SSF50998">
    <property type="entry name" value="Quinoprotein alcohol dehydrogenase-like"/>
    <property type="match status" value="1"/>
</dbReference>
<reference evidence="9" key="1">
    <citation type="journal article" date="2023" name="IMA Fungus">
        <title>Comparative genomic study of the Penicillium genus elucidates a diverse pangenome and 15 lateral gene transfer events.</title>
        <authorList>
            <person name="Petersen C."/>
            <person name="Sorensen T."/>
            <person name="Nielsen M.R."/>
            <person name="Sondergaard T.E."/>
            <person name="Sorensen J.L."/>
            <person name="Fitzpatrick D.A."/>
            <person name="Frisvad J.C."/>
            <person name="Nielsen K.L."/>
        </authorList>
    </citation>
    <scope>NUCLEOTIDE SEQUENCE</scope>
    <source>
        <strain evidence="9">IBT 12815</strain>
    </source>
</reference>
<feature type="repeat" description="WD" evidence="7">
    <location>
        <begin position="825"/>
        <end position="865"/>
    </location>
</feature>
<comment type="function">
    <text evidence="6">Involved in mitochondrial fission. Acts as an adapter protein required to form mitochondrial fission complexes. Formation of these complexes is required to promote constriction and fission of the mitochondrial compartment at a late step in mitochondrial division.</text>
</comment>
<dbReference type="InterPro" id="IPR001680">
    <property type="entry name" value="WD40_rpt"/>
</dbReference>
<feature type="repeat" description="WD" evidence="7">
    <location>
        <begin position="873"/>
        <end position="896"/>
    </location>
</feature>
<dbReference type="PANTHER" id="PTHR22847">
    <property type="entry name" value="WD40 REPEAT PROTEIN"/>
    <property type="match status" value="1"/>
</dbReference>
<evidence type="ECO:0000259" key="8">
    <source>
        <dbReference type="PROSITE" id="PS50837"/>
    </source>
</evidence>
<dbReference type="Proteomes" id="UP001213799">
    <property type="component" value="Unassembled WGS sequence"/>
</dbReference>
<dbReference type="InterPro" id="IPR056884">
    <property type="entry name" value="NPHP3-like_N"/>
</dbReference>
<feature type="repeat" description="WD" evidence="7">
    <location>
        <begin position="638"/>
        <end position="679"/>
    </location>
</feature>
<dbReference type="RefSeq" id="XP_056747134.1">
    <property type="nucleotide sequence ID" value="XM_056901847.1"/>
</dbReference>
<dbReference type="Pfam" id="PF00400">
    <property type="entry name" value="WD40"/>
    <property type="match status" value="11"/>
</dbReference>
<gene>
    <name evidence="9" type="ORF">N7537_010793</name>
</gene>
<feature type="repeat" description="WD" evidence="7">
    <location>
        <begin position="783"/>
        <end position="824"/>
    </location>
</feature>
<comment type="subcellular location">
    <subcellularLocation>
        <location evidence="1">Mitochondrion outer membrane</location>
        <topology evidence="1">Peripheral membrane protein</topology>
        <orientation evidence="1">Cytoplasmic side</orientation>
    </subcellularLocation>
</comment>
<dbReference type="SUPFAM" id="SSF50978">
    <property type="entry name" value="WD40 repeat-like"/>
    <property type="match status" value="1"/>
</dbReference>
<sequence>MELKLISNITDFPPAQSIASVGALMMASTTFNATNHGLQIGNNQGSITAEFHVPRAYTTEDIDRICLHALRCPDSLAVKNRLKESKDKLVHQSIHWILQDPQYKNWENGDDVGLLWIKGGAGKGKTMMSIGLIEELARAQDETTIVTYFFCQNADYELNTLEAILKGLILQLVNQQTELGESLRRRWDTTKECFSEDLTSWQSLWNILFEMLARCKYSRVYIVIDALDECQDDGMADFLKSIVRKGLDHPAKIKWILTSRPWDSAERVLLAGHDQVQVSLDGELHSQSVSGAVKAYIAYKVEELSRQHRYGATLKSEVETELTERSEGTFLWVSLVCKSLESVYRDEALSTIQSLPPGLHPFYERILNQLNEGERAEAQKCMRLLKAMMTVYRPLKVEEVPSVIGLNDEEDTIRALVDCCASFIRLREDNIEFVHQSARDYLAGENGLSILDSYERFGHEEIVLGCLSYLSGCLKPNLVELPRPDATRDSLRTLENGPRNGLLSRVDYSALFWVSHLKNTSNDTDKSHVSIFLQTKLLEWLECLSLLDRLPKAIDTLKALEIILKDDCLALALVQDAMRFLLRHYHTLSHWPLQIYSSAIIFSPESSVVKRENLHKIPVWLRNAPPMEDSWTPMIQTLAGHSETVETVAFSPDGKQIASASKDGIIKLWDAITGGLQKTLSGHLYAITAMAFLPDSKLIISGAHDGSLMLWDTTTGDRLKIADHFGTSKIYNSHLQSPEEGNASPYAVAFSADCRQIAAVGWYHDHQVIMLFDTATWDLQKILTAHSDTVLALAFSPDNRQLVSGSFDRTVRLWDTTTGDLQKTLVGHKSLVYTVAFSPDGKQIVSGCNNVIKFWNAATGDLQTTLAGPNARSVAFSPDSKQVAAGFGDGTIHIWDAAGNLQKTLARHSGTVMSLAFSPDGKQIVTGSIDTTIKRWDNTIGAIQRIVGHSGSVATVAFSPDRKLIASGSADKTIKLWDAATGDLQKTLAGHLNTVFDLVFSPDNRQIASCSYEALKLWDATTGDIQNSSESDDAFKSVAFSPDGKQIASGHESGNINLWDTATGDLQKALAGHKNRVGSLTGLDLFDLEVKTVTFSPDGKLIASASADTTIKLWNTATGDLQKTLACYSESINIVAFPTLLGHPDWIIAVAFSSDSQHIASVCANKTIKVWSIAKSLKTSKYLGRTFGSHIKSSRPWKEIKTSEQVHTIKFAAGNRHLATDIGLIALESTPTEGEDELPMRADSDSLQNLYTRDEWLCYGAMPFLRLLPDSQAGPWDAHGDQIAVGFSNGQVSGFDIDRHGLQPYLETLQL</sequence>
<feature type="repeat" description="WD" evidence="7">
    <location>
        <begin position="1090"/>
        <end position="1124"/>
    </location>
</feature>
<dbReference type="EMBL" id="JAQJAE010000006">
    <property type="protein sequence ID" value="KAJ5588115.1"/>
    <property type="molecule type" value="Genomic_DNA"/>
</dbReference>
<protein>
    <recommendedName>
        <fullName evidence="5">Mitochondrial division protein 1</fullName>
    </recommendedName>
</protein>
<name>A0AAD6DL70_9EURO</name>
<evidence type="ECO:0000256" key="5">
    <source>
        <dbReference type="ARBA" id="ARBA00039789"/>
    </source>
</evidence>
<feature type="repeat" description="WD" evidence="7">
    <location>
        <begin position="905"/>
        <end position="937"/>
    </location>
</feature>